<dbReference type="Proteomes" id="UP000579647">
    <property type="component" value="Unassembled WGS sequence"/>
</dbReference>
<keyword evidence="3" id="KW-1185">Reference proteome</keyword>
<organism evidence="2 3">
    <name type="scientific">Nocardiopsis metallicus</name>
    <dbReference type="NCBI Taxonomy" id="179819"/>
    <lineage>
        <taxon>Bacteria</taxon>
        <taxon>Bacillati</taxon>
        <taxon>Actinomycetota</taxon>
        <taxon>Actinomycetes</taxon>
        <taxon>Streptosporangiales</taxon>
        <taxon>Nocardiopsidaceae</taxon>
        <taxon>Nocardiopsis</taxon>
    </lineage>
</organism>
<feature type="compositionally biased region" description="Polar residues" evidence="1">
    <location>
        <begin position="95"/>
        <end position="105"/>
    </location>
</feature>
<evidence type="ECO:0000256" key="1">
    <source>
        <dbReference type="SAM" id="MobiDB-lite"/>
    </source>
</evidence>
<sequence>MFGGAGVEQGGQGPLLLAVQEGFGAAGAGGQRGGALALPGGVPLVDGLPAHAEQAGDRGLGELTLVEQLRGDQAPFLVLGRGSGRGEGKLHEQGFPSSLGRQPTHQRSVLTHLSTAKEATGRVLDFLDLYSSTDEWEEGSALVHRVLELAEQGTGTAEEWHLALDAVLVFAARQDSQYLDSEDDKFDVAAALAVARATGLVKGYEAEVKPAGNGRPQSWVPRLG</sequence>
<accession>A0A840WKE8</accession>
<name>A0A840WKE8_9ACTN</name>
<protein>
    <submittedName>
        <fullName evidence="2">Uncharacterized protein</fullName>
    </submittedName>
</protein>
<gene>
    <name evidence="2" type="ORF">HNR07_003462</name>
</gene>
<dbReference type="AlphaFoldDB" id="A0A840WKE8"/>
<proteinExistence type="predicted"/>
<feature type="region of interest" description="Disordered" evidence="1">
    <location>
        <begin position="81"/>
        <end position="105"/>
    </location>
</feature>
<comment type="caution">
    <text evidence="2">The sequence shown here is derived from an EMBL/GenBank/DDBJ whole genome shotgun (WGS) entry which is preliminary data.</text>
</comment>
<evidence type="ECO:0000313" key="2">
    <source>
        <dbReference type="EMBL" id="MBB5492325.1"/>
    </source>
</evidence>
<reference evidence="2 3" key="1">
    <citation type="submission" date="2020-08" db="EMBL/GenBank/DDBJ databases">
        <title>Sequencing the genomes of 1000 actinobacteria strains.</title>
        <authorList>
            <person name="Klenk H.-P."/>
        </authorList>
    </citation>
    <scope>NUCLEOTIDE SEQUENCE [LARGE SCALE GENOMIC DNA]</scope>
    <source>
        <strain evidence="2 3">DSM 44598</strain>
    </source>
</reference>
<dbReference type="EMBL" id="JACHDO010000001">
    <property type="protein sequence ID" value="MBB5492325.1"/>
    <property type="molecule type" value="Genomic_DNA"/>
</dbReference>
<evidence type="ECO:0000313" key="3">
    <source>
        <dbReference type="Proteomes" id="UP000579647"/>
    </source>
</evidence>